<dbReference type="OrthoDB" id="9807077at2"/>
<dbReference type="PANTHER" id="PTHR21000">
    <property type="entry name" value="DIHYDROXY-ACID DEHYDRATASE DAD"/>
    <property type="match status" value="1"/>
</dbReference>
<dbReference type="InterPro" id="IPR056740">
    <property type="entry name" value="ILV_EDD_C"/>
</dbReference>
<feature type="domain" description="Dihydroxy-acid/6-phosphogluconate dehydratase C-terminal" evidence="9">
    <location>
        <begin position="379"/>
        <end position="589"/>
    </location>
</feature>
<keyword evidence="3" id="KW-0479">Metal-binding</keyword>
<dbReference type="RefSeq" id="WP_126601744.1">
    <property type="nucleotide sequence ID" value="NZ_BIFQ01000002.1"/>
</dbReference>
<reference evidence="11" key="1">
    <citation type="submission" date="2018-12" db="EMBL/GenBank/DDBJ databases">
        <title>Tengunoibacter tsumagoiensis gen. nov., sp. nov., Dictyobacter kobayashii sp. nov., D. alpinus sp. nov., and D. joshuensis sp. nov. and description of Dictyobacteraceae fam. nov. within the order Ktedonobacterales isolated from Tengu-no-mugimeshi.</title>
        <authorList>
            <person name="Wang C.M."/>
            <person name="Zheng Y."/>
            <person name="Sakai Y."/>
            <person name="Toyoda A."/>
            <person name="Minakuchi Y."/>
            <person name="Abe K."/>
            <person name="Yokota A."/>
            <person name="Yabe S."/>
        </authorList>
    </citation>
    <scope>NUCLEOTIDE SEQUENCE [LARGE SCALE GENOMIC DNA]</scope>
    <source>
        <strain evidence="11">S-27</strain>
    </source>
</reference>
<sequence>MNDSKYNGEPNNAFISENPGRDCQKVGTAKFLGQDPMKVHAPVWTVIGNQGDSQCYIGITAKVAAVQEAMSKRILQDNLNIRLIAPNFAGGVSDGQLNGTSQMRFSLIGREVTHDAACLHLSGSEAKGIIAVVACDKPPVGTLAALLEHNEPAIIMSDGSIRPGIDPQTKERIDLVSCFQVAGDADGEKKTRYAMNACPGCGSCGGMFTYNTMQSFFGALGMEPLHMVAPASQDPRRIQQFPDELVEYLLVMTKKNIRPKDIVTRASLRNAINVAIAMGGSTNVVLHAPEIARTAGLDFWNDVITQQEFNELSRITPVLVNTRPFGTYSMVDIEEKGGLPVIIKELLQAGFLDGTCITCTGETLQEQINRLNPAAPDGEVIHSVAKPFKPTGGLRMLSGNLAPEGGAVIKVAGVEGGMEDGIFTGKAQVFNSEAAVLEALTHTPEIFQDKDMVVIRYAGPQGAPGMPEMLDPTSRITTLCRQKNITIALMTDARFSGGSVGLVIGHVTPEAYLGGPIALVENGDTITVDLNTDSIGCTELHDIDTKTKRFNQWQQAVKENGGIHPHVAKVENRLLKRMRATARTALQGAGM</sequence>
<dbReference type="InterPro" id="IPR000581">
    <property type="entry name" value="ILV_EDD_N"/>
</dbReference>
<keyword evidence="4" id="KW-0408">Iron</keyword>
<dbReference type="GO" id="GO:0009082">
    <property type="term" value="P:branched-chain amino acid biosynthetic process"/>
    <property type="evidence" value="ECO:0007669"/>
    <property type="project" value="UniProtKB-KW"/>
</dbReference>
<dbReference type="SUPFAM" id="SSF52016">
    <property type="entry name" value="LeuD/IlvD-like"/>
    <property type="match status" value="1"/>
</dbReference>
<evidence type="ECO:0000313" key="11">
    <source>
        <dbReference type="Proteomes" id="UP000287224"/>
    </source>
</evidence>
<dbReference type="AlphaFoldDB" id="A0A401ZRB0"/>
<dbReference type="SUPFAM" id="SSF143975">
    <property type="entry name" value="IlvD/EDD N-terminal domain-like"/>
    <property type="match status" value="1"/>
</dbReference>
<organism evidence="10 11">
    <name type="scientific">Dictyobacter aurantiacus</name>
    <dbReference type="NCBI Taxonomy" id="1936993"/>
    <lineage>
        <taxon>Bacteria</taxon>
        <taxon>Bacillati</taxon>
        <taxon>Chloroflexota</taxon>
        <taxon>Ktedonobacteria</taxon>
        <taxon>Ktedonobacterales</taxon>
        <taxon>Dictyobacteraceae</taxon>
        <taxon>Dictyobacter</taxon>
    </lineage>
</organism>
<comment type="similarity">
    <text evidence="1">Belongs to the IlvD/Edd family.</text>
</comment>
<keyword evidence="5" id="KW-0411">Iron-sulfur</keyword>
<feature type="domain" description="Dihydroxy-acid/6-phosphogluconate dehydratase N-terminal" evidence="8">
    <location>
        <begin position="84"/>
        <end position="366"/>
    </location>
</feature>
<dbReference type="InterPro" id="IPR042096">
    <property type="entry name" value="Dihydro-acid_dehy_C"/>
</dbReference>
<dbReference type="FunFam" id="3.50.30.80:FF:000001">
    <property type="entry name" value="Dihydroxy-acid dehydratase"/>
    <property type="match status" value="1"/>
</dbReference>
<evidence type="ECO:0000256" key="5">
    <source>
        <dbReference type="ARBA" id="ARBA00023014"/>
    </source>
</evidence>
<dbReference type="GO" id="GO:0051537">
    <property type="term" value="F:2 iron, 2 sulfur cluster binding"/>
    <property type="evidence" value="ECO:0007669"/>
    <property type="project" value="UniProtKB-KW"/>
</dbReference>
<dbReference type="InterPro" id="IPR050165">
    <property type="entry name" value="DHAD_IlvD/Edd"/>
</dbReference>
<proteinExistence type="inferred from homology"/>
<evidence type="ECO:0000259" key="8">
    <source>
        <dbReference type="Pfam" id="PF00920"/>
    </source>
</evidence>
<evidence type="ECO:0000256" key="4">
    <source>
        <dbReference type="ARBA" id="ARBA00023004"/>
    </source>
</evidence>
<keyword evidence="11" id="KW-1185">Reference proteome</keyword>
<dbReference type="GO" id="GO:0046872">
    <property type="term" value="F:metal ion binding"/>
    <property type="evidence" value="ECO:0007669"/>
    <property type="project" value="UniProtKB-KW"/>
</dbReference>
<dbReference type="InterPro" id="IPR037237">
    <property type="entry name" value="IlvD/EDD_N"/>
</dbReference>
<evidence type="ECO:0000256" key="7">
    <source>
        <dbReference type="ARBA" id="ARBA00023304"/>
    </source>
</evidence>
<dbReference type="EMBL" id="BIFQ01000002">
    <property type="protein sequence ID" value="GCE09352.1"/>
    <property type="molecule type" value="Genomic_DNA"/>
</dbReference>
<evidence type="ECO:0000313" key="10">
    <source>
        <dbReference type="EMBL" id="GCE09352.1"/>
    </source>
</evidence>
<protein>
    <submittedName>
        <fullName evidence="10">Dihydroxy-acid dehydratase</fullName>
    </submittedName>
</protein>
<evidence type="ECO:0000256" key="2">
    <source>
        <dbReference type="ARBA" id="ARBA00022714"/>
    </source>
</evidence>
<dbReference type="GO" id="GO:0004160">
    <property type="term" value="F:dihydroxy-acid dehydratase activity"/>
    <property type="evidence" value="ECO:0007669"/>
    <property type="project" value="TreeGrafter"/>
</dbReference>
<dbReference type="Proteomes" id="UP000287224">
    <property type="component" value="Unassembled WGS sequence"/>
</dbReference>
<gene>
    <name evidence="10" type="primary">ilvD_2</name>
    <name evidence="10" type="ORF">KDAU_66810</name>
</gene>
<keyword evidence="7" id="KW-0028">Amino-acid biosynthesis</keyword>
<dbReference type="PROSITE" id="PS00887">
    <property type="entry name" value="ILVD_EDD_2"/>
    <property type="match status" value="1"/>
</dbReference>
<keyword evidence="2" id="KW-0001">2Fe-2S</keyword>
<dbReference type="InterPro" id="IPR020558">
    <property type="entry name" value="DiOHA_6PGluconate_deHydtase_CS"/>
</dbReference>
<evidence type="ECO:0000256" key="3">
    <source>
        <dbReference type="ARBA" id="ARBA00022723"/>
    </source>
</evidence>
<dbReference type="Pfam" id="PF24877">
    <property type="entry name" value="ILV_EDD_C"/>
    <property type="match status" value="1"/>
</dbReference>
<dbReference type="PANTHER" id="PTHR21000:SF5">
    <property type="entry name" value="DIHYDROXY-ACID DEHYDRATASE, MITOCHONDRIAL"/>
    <property type="match status" value="1"/>
</dbReference>
<evidence type="ECO:0000256" key="6">
    <source>
        <dbReference type="ARBA" id="ARBA00023239"/>
    </source>
</evidence>
<keyword evidence="7" id="KW-0100">Branched-chain amino acid biosynthesis</keyword>
<evidence type="ECO:0000256" key="1">
    <source>
        <dbReference type="ARBA" id="ARBA00006486"/>
    </source>
</evidence>
<accession>A0A401ZRB0</accession>
<name>A0A401ZRB0_9CHLR</name>
<dbReference type="Gene3D" id="3.50.30.80">
    <property type="entry name" value="IlvD/EDD C-terminal domain-like"/>
    <property type="match status" value="1"/>
</dbReference>
<comment type="caution">
    <text evidence="10">The sequence shown here is derived from an EMBL/GenBank/DDBJ whole genome shotgun (WGS) entry which is preliminary data.</text>
</comment>
<evidence type="ECO:0000259" key="9">
    <source>
        <dbReference type="Pfam" id="PF24877"/>
    </source>
</evidence>
<keyword evidence="6" id="KW-0456">Lyase</keyword>
<dbReference type="Pfam" id="PF00920">
    <property type="entry name" value="ILVD_EDD_N"/>
    <property type="match status" value="1"/>
</dbReference>